<feature type="coiled-coil region" evidence="1">
    <location>
        <begin position="44"/>
        <end position="71"/>
    </location>
</feature>
<feature type="signal peptide" evidence="2">
    <location>
        <begin position="1"/>
        <end position="22"/>
    </location>
</feature>
<keyword evidence="2" id="KW-0732">Signal</keyword>
<keyword evidence="1" id="KW-0175">Coiled coil</keyword>
<dbReference type="AlphaFoldDB" id="A0A5D6VV43"/>
<evidence type="ECO:0000256" key="1">
    <source>
        <dbReference type="SAM" id="Coils"/>
    </source>
</evidence>
<accession>A0A5D6VV43</accession>
<comment type="caution">
    <text evidence="3">The sequence shown here is derived from an EMBL/GenBank/DDBJ whole genome shotgun (WGS) entry which is preliminary data.</text>
</comment>
<name>A0A5D6VV43_9FIRM</name>
<keyword evidence="4" id="KW-1185">Reference proteome</keyword>
<dbReference type="Proteomes" id="UP000323646">
    <property type="component" value="Unassembled WGS sequence"/>
</dbReference>
<protein>
    <recommendedName>
        <fullName evidence="5">P-type conjugative transfer protein TrbJ</fullName>
    </recommendedName>
</protein>
<gene>
    <name evidence="3" type="ORF">FZ040_12455</name>
</gene>
<dbReference type="EMBL" id="VTOY01000017">
    <property type="protein sequence ID" value="TYZ20073.1"/>
    <property type="molecule type" value="Genomic_DNA"/>
</dbReference>
<dbReference type="RefSeq" id="WP_149172294.1">
    <property type="nucleotide sequence ID" value="NZ_VTOY01000017.1"/>
</dbReference>
<evidence type="ECO:0000313" key="4">
    <source>
        <dbReference type="Proteomes" id="UP000323646"/>
    </source>
</evidence>
<feature type="chain" id="PRO_5039019280" description="P-type conjugative transfer protein TrbJ" evidence="2">
    <location>
        <begin position="23"/>
        <end position="255"/>
    </location>
</feature>
<dbReference type="OrthoDB" id="3078729at2"/>
<evidence type="ECO:0000313" key="3">
    <source>
        <dbReference type="EMBL" id="TYZ20073.1"/>
    </source>
</evidence>
<sequence length="255" mass="27998">MSKWKKSAGAVAAATAFFWGSAAYVPAPASAMVVYDPTNHSENLANKLQLIKSYEKQLQQFDAQLKQLAKLDPSQLSSSVRQVQEMVTEMNKIRTSVNAIGTDFRTAMTEFDNNFTDYTKWNGASAQAYADQADRVNKTVEKGIKQSILSQGLASPEEMQKTTDSLSTLLEASQNAEGIVGVTQAASQIAGLQVKEMQRLEAIVADSMKGQNLYLEKMIQSDEASARVAEEFYQTDDFHQTANASVESHTADFQD</sequence>
<proteinExistence type="predicted"/>
<reference evidence="3 4" key="1">
    <citation type="submission" date="2019-08" db="EMBL/GenBank/DDBJ databases">
        <title>Selenomonas sp. mPRGC5 and Selenomonas sp. mPRGC8 isolated from ruminal fluid of dairy goat (Capra hircus).</title>
        <authorList>
            <person name="Poothong S."/>
            <person name="Nuengjamnong C."/>
            <person name="Tanasupawat S."/>
        </authorList>
    </citation>
    <scope>NUCLEOTIDE SEQUENCE [LARGE SCALE GENOMIC DNA]</scope>
    <source>
        <strain evidence="4">mPRGC5</strain>
    </source>
</reference>
<organism evidence="3 4">
    <name type="scientific">Selenomonas ruminis</name>
    <dbReference type="NCBI Taxonomy" id="2593411"/>
    <lineage>
        <taxon>Bacteria</taxon>
        <taxon>Bacillati</taxon>
        <taxon>Bacillota</taxon>
        <taxon>Negativicutes</taxon>
        <taxon>Selenomonadales</taxon>
        <taxon>Selenomonadaceae</taxon>
        <taxon>Selenomonas</taxon>
    </lineage>
</organism>
<evidence type="ECO:0008006" key="5">
    <source>
        <dbReference type="Google" id="ProtNLM"/>
    </source>
</evidence>
<evidence type="ECO:0000256" key="2">
    <source>
        <dbReference type="SAM" id="SignalP"/>
    </source>
</evidence>